<dbReference type="RefSeq" id="XP_020117479.1">
    <property type="nucleotide sequence ID" value="XM_020262346.1"/>
</dbReference>
<dbReference type="Gene3D" id="3.90.550.20">
    <property type="match status" value="1"/>
</dbReference>
<dbReference type="GO" id="GO:0016757">
    <property type="term" value="F:glycosyltransferase activity"/>
    <property type="evidence" value="ECO:0007669"/>
    <property type="project" value="InterPro"/>
</dbReference>
<dbReference type="OrthoDB" id="409543at2759"/>
<dbReference type="SUPFAM" id="SSF53448">
    <property type="entry name" value="Nucleotide-diphospho-sugar transferases"/>
    <property type="match status" value="1"/>
</dbReference>
<organism evidence="1 2">
    <name type="scientific">Talaromyces atroroseus</name>
    <dbReference type="NCBI Taxonomy" id="1441469"/>
    <lineage>
        <taxon>Eukaryota</taxon>
        <taxon>Fungi</taxon>
        <taxon>Dikarya</taxon>
        <taxon>Ascomycota</taxon>
        <taxon>Pezizomycotina</taxon>
        <taxon>Eurotiomycetes</taxon>
        <taxon>Eurotiomycetidae</taxon>
        <taxon>Eurotiales</taxon>
        <taxon>Trichocomaceae</taxon>
        <taxon>Talaromyces</taxon>
        <taxon>Talaromyces sect. Trachyspermi</taxon>
    </lineage>
</organism>
<protein>
    <recommendedName>
        <fullName evidence="3">Capsule polysaccharide biosynthesis protein</fullName>
    </recommendedName>
</protein>
<evidence type="ECO:0000313" key="2">
    <source>
        <dbReference type="Proteomes" id="UP000214365"/>
    </source>
</evidence>
<dbReference type="GeneID" id="31007207"/>
<dbReference type="Proteomes" id="UP000214365">
    <property type="component" value="Unassembled WGS sequence"/>
</dbReference>
<dbReference type="Pfam" id="PF05704">
    <property type="entry name" value="Caps_synth"/>
    <property type="match status" value="1"/>
</dbReference>
<dbReference type="InterPro" id="IPR029044">
    <property type="entry name" value="Nucleotide-diphossugar_trans"/>
</dbReference>
<reference evidence="1 2" key="1">
    <citation type="submission" date="2015-06" db="EMBL/GenBank/DDBJ databases">
        <title>Talaromyces atroroseus IBT 11181 draft genome.</title>
        <authorList>
            <person name="Rasmussen K.B."/>
            <person name="Rasmussen S."/>
            <person name="Petersen B."/>
            <person name="Sicheritz-Ponten T."/>
            <person name="Mortensen U.H."/>
            <person name="Thrane U."/>
        </authorList>
    </citation>
    <scope>NUCLEOTIDE SEQUENCE [LARGE SCALE GENOMIC DNA]</scope>
    <source>
        <strain evidence="1 2">IBT 11181</strain>
    </source>
</reference>
<dbReference type="AlphaFoldDB" id="A0A225AJL4"/>
<evidence type="ECO:0000313" key="1">
    <source>
        <dbReference type="EMBL" id="OKL57358.1"/>
    </source>
</evidence>
<name>A0A225AJL4_TALAT</name>
<dbReference type="EMBL" id="LFMY01000012">
    <property type="protein sequence ID" value="OKL57358.1"/>
    <property type="molecule type" value="Genomic_DNA"/>
</dbReference>
<sequence length="401" mass="44931">MTVKFTLPPGFRQLAPDTRTDEQIARLLQTHQPVSASEKNVWAFWDSGWTGMRPWCQRNIINWVRRLGPEWTVRVLDNVEGSVNNMLRFVPSSHFPAAYNDGTLAGPPQHLSDLLRLPLLFLYGGVWMDAGMLLLRHLDDICWREIASPASAYEMAGVLMPLRAAPGPMLNGFIACRRGNAMVQHWHAVYCALWQGKTSADGFHQHPLLAHLAPYEVQIAQLECPPLLIPNAMLGDYLAHFLALERLHHLYDPASGFDGAEYFAEKILKLKATDHLYYAQRITGWDGRKQYDMLATAVDDVHAPLHADASQFVDDVLRNSALIKLSHGPPCGLENLASIWDEEARAEDDIAPGTFADYLRYASVSWDLCGGPIEPVVVEKPKNVFKAGVLEPIQYLTELTC</sequence>
<gene>
    <name evidence="1" type="ORF">UA08_07451</name>
</gene>
<proteinExistence type="predicted"/>
<comment type="caution">
    <text evidence="1">The sequence shown here is derived from an EMBL/GenBank/DDBJ whole genome shotgun (WGS) entry which is preliminary data.</text>
</comment>
<accession>A0A225AJL4</accession>
<dbReference type="InterPro" id="IPR008441">
    <property type="entry name" value="AfumC-like_glycosyl_Trfase"/>
</dbReference>
<keyword evidence="2" id="KW-1185">Reference proteome</keyword>
<evidence type="ECO:0008006" key="3">
    <source>
        <dbReference type="Google" id="ProtNLM"/>
    </source>
</evidence>